<sequence length="1051" mass="118278">ARIRDECDDDDGDDDGPPTSSGRPALLRSFGRCLCALLPVYLAGYWGLGLGVVLLGLAAYTGYRHNREQKQARLQSAMYLQEDAGVFRSQRDLPAWVNFPDVEKVEWLNKVLRQAWPFIGQYVEKLLVETVAASIRESSVHLQTLGFTKVDLGDRPLRVVGVKAHTEHDRRQVLLDLHISYVGDVEINVEVKKYFCKAGVKGIQLHGKLRVILEPLIGDVPFVGAITMFFIRRPKLDINWTGLTNLLDIPGLNVMSDSMIMDAIASFLVLPNRLTVPLVANLHVAQLRSPLPRGIVRIHLLEAENLAAKDNYIKGVLAGKSDPYAVVRVGTQTFTSRHVDNNLNPQWREMYEVIVHEVPGQELEVDVFDKDPDQDDFLGRIKLDLDIVKKARILDEWFPLKDAQSGQIHLRLDWLALLPSAERLSEVLQRNTSLALSSRMTEPPSAAILAVYLDRAQDLPMKKGNKYPSPIVQFSVQDTTRESRTSYGTNSPIWEDAFTFFIQNPQKQDLDIQVKDDDRSMSLGCLSVPLSRLLMCPELTMDQWFQLDRSGPGSRIYLNIVLRVSLEVSLYASAAHQPRVQLRLGGETLKEPWSSYTPKFPLQTRCLRVQGVLRIHLVEARNLVAKDKFMGKAAKSDPYVKVRVGGMTFKSHVIKENLNPTWNEMYEVVLTQLPGQEVQLELFDKDLDEDDFLGRLKISLRDLISAQLTDQWYTLTDVQSGQVHLQLEWLPTVTDPARLTQIMQFQSQQVYQNKSVPAAALLFVFVERGLGLPLKKSGKEPKVGAELVLNRTTYRTKVICDQSTSPRWDEACHFLVRDPREDILIVKLSHSWGQALGSAVLPVRELLLEEGLLLDRWLPLDGALPESQVLLRAELKVVLPRPRVLQRNRRSHPALSVSAAGLGPEPSRLGFMSLETSLCLSVRRGADAGGSDQRAQVKMSLIHSSAENRLVITVHACRSAVISASKEGSDPYVTFALLPDKGKTTKRKTGIKKKDLNPEYNERFDLDLLPEEAAQRRLDLTVKHSVSFMSREREVLGKVRAPRAGSVMFLH</sequence>
<dbReference type="AlphaFoldDB" id="A0AAY4D1Q8"/>
<dbReference type="GO" id="GO:0006869">
    <property type="term" value="P:lipid transport"/>
    <property type="evidence" value="ECO:0007669"/>
    <property type="project" value="UniProtKB-KW"/>
</dbReference>
<comment type="similarity">
    <text evidence="3">Belongs to the extended synaptotagmin family.</text>
</comment>
<name>A0AAY4D1Q8_9TELE</name>
<keyword evidence="14 16" id="KW-0472">Membrane</keyword>
<dbReference type="InterPro" id="IPR039010">
    <property type="entry name" value="Synaptotagmin_SMP"/>
</dbReference>
<keyword evidence="10" id="KW-0106">Calcium</keyword>
<feature type="domain" description="C2" evidence="17">
    <location>
        <begin position="594"/>
        <end position="713"/>
    </location>
</feature>
<evidence type="ECO:0000259" key="18">
    <source>
        <dbReference type="PROSITE" id="PS51847"/>
    </source>
</evidence>
<dbReference type="InterPro" id="IPR037733">
    <property type="entry name" value="Ext_Synaptotagmin_C2A"/>
</dbReference>
<evidence type="ECO:0000256" key="10">
    <source>
        <dbReference type="ARBA" id="ARBA00022837"/>
    </source>
</evidence>
<feature type="compositionally biased region" description="Acidic residues" evidence="15">
    <location>
        <begin position="1"/>
        <end position="16"/>
    </location>
</feature>
<dbReference type="PROSITE" id="PS50004">
    <property type="entry name" value="C2"/>
    <property type="match status" value="5"/>
</dbReference>
<dbReference type="PROSITE" id="PS51847">
    <property type="entry name" value="SMP"/>
    <property type="match status" value="1"/>
</dbReference>
<dbReference type="GO" id="GO:0005509">
    <property type="term" value="F:calcium ion binding"/>
    <property type="evidence" value="ECO:0007669"/>
    <property type="project" value="TreeGrafter"/>
</dbReference>
<dbReference type="GO" id="GO:0035091">
    <property type="term" value="F:phosphatidylinositol binding"/>
    <property type="evidence" value="ECO:0007669"/>
    <property type="project" value="TreeGrafter"/>
</dbReference>
<dbReference type="GO" id="GO:0005886">
    <property type="term" value="C:plasma membrane"/>
    <property type="evidence" value="ECO:0007669"/>
    <property type="project" value="UniProtKB-SubCell"/>
</dbReference>
<keyword evidence="13" id="KW-0446">Lipid-binding</keyword>
<dbReference type="FunFam" id="2.60.40.150:FF:000106">
    <property type="entry name" value="extended synaptotagmin-1 isoform X1"/>
    <property type="match status" value="2"/>
</dbReference>
<dbReference type="InterPro" id="IPR031468">
    <property type="entry name" value="SMP_LBD"/>
</dbReference>
<evidence type="ECO:0000256" key="16">
    <source>
        <dbReference type="SAM" id="Phobius"/>
    </source>
</evidence>
<dbReference type="Gene3D" id="2.60.40.150">
    <property type="entry name" value="C2 domain"/>
    <property type="match status" value="5"/>
</dbReference>
<dbReference type="PANTHER" id="PTHR45761:SF3">
    <property type="entry name" value="EXTENDED SYNAPTOTAGMIN-1"/>
    <property type="match status" value="1"/>
</dbReference>
<evidence type="ECO:0000256" key="12">
    <source>
        <dbReference type="ARBA" id="ARBA00023055"/>
    </source>
</evidence>
<dbReference type="SUPFAM" id="SSF49562">
    <property type="entry name" value="C2 domain (Calcium/lipid-binding domain, CaLB)"/>
    <property type="match status" value="5"/>
</dbReference>
<dbReference type="GO" id="GO:0031210">
    <property type="term" value="F:phosphatidylcholine binding"/>
    <property type="evidence" value="ECO:0007669"/>
    <property type="project" value="TreeGrafter"/>
</dbReference>
<feature type="transmembrane region" description="Helical" evidence="16">
    <location>
        <begin position="44"/>
        <end position="63"/>
    </location>
</feature>
<keyword evidence="20" id="KW-1185">Reference proteome</keyword>
<dbReference type="CDD" id="cd08391">
    <property type="entry name" value="C2A_C2C_Synaptotagmin_like"/>
    <property type="match status" value="2"/>
</dbReference>
<keyword evidence="8" id="KW-0677">Repeat</keyword>
<evidence type="ECO:0000256" key="2">
    <source>
        <dbReference type="ARBA" id="ARBA00004477"/>
    </source>
</evidence>
<keyword evidence="4" id="KW-0813">Transport</keyword>
<keyword evidence="12" id="KW-0445">Lipid transport</keyword>
<dbReference type="GO" id="GO:0005789">
    <property type="term" value="C:endoplasmic reticulum membrane"/>
    <property type="evidence" value="ECO:0007669"/>
    <property type="project" value="UniProtKB-SubCell"/>
</dbReference>
<evidence type="ECO:0000256" key="7">
    <source>
        <dbReference type="ARBA" id="ARBA00022723"/>
    </source>
</evidence>
<dbReference type="GO" id="GO:0008429">
    <property type="term" value="F:phosphatidylethanolamine binding"/>
    <property type="evidence" value="ECO:0007669"/>
    <property type="project" value="TreeGrafter"/>
</dbReference>
<dbReference type="PANTHER" id="PTHR45761">
    <property type="entry name" value="EXTENDED SYNAPTOTAGMIN-LIKE PROTEIN 2, ISOFORM C"/>
    <property type="match status" value="1"/>
</dbReference>
<evidence type="ECO:0000256" key="15">
    <source>
        <dbReference type="SAM" id="MobiDB-lite"/>
    </source>
</evidence>
<evidence type="ECO:0000256" key="6">
    <source>
        <dbReference type="ARBA" id="ARBA00022692"/>
    </source>
</evidence>
<evidence type="ECO:0000256" key="5">
    <source>
        <dbReference type="ARBA" id="ARBA00022475"/>
    </source>
</evidence>
<feature type="domain" description="C2" evidence="17">
    <location>
        <begin position="931"/>
        <end position="1051"/>
    </location>
</feature>
<keyword evidence="9" id="KW-0256">Endoplasmic reticulum</keyword>
<dbReference type="InterPro" id="IPR035892">
    <property type="entry name" value="C2_domain_sf"/>
</dbReference>
<dbReference type="GO" id="GO:0061817">
    <property type="term" value="P:endoplasmic reticulum-plasma membrane tethering"/>
    <property type="evidence" value="ECO:0007669"/>
    <property type="project" value="InterPro"/>
</dbReference>
<feature type="region of interest" description="Disordered" evidence="15">
    <location>
        <begin position="1"/>
        <end position="23"/>
    </location>
</feature>
<accession>A0AAY4D1Q8</accession>
<dbReference type="Proteomes" id="UP000694580">
    <property type="component" value="Unplaced"/>
</dbReference>
<keyword evidence="11 16" id="KW-1133">Transmembrane helix</keyword>
<dbReference type="FunFam" id="2.60.40.150:FF:000025">
    <property type="entry name" value="Extended synaptotagmin 2"/>
    <property type="match status" value="2"/>
</dbReference>
<evidence type="ECO:0000256" key="9">
    <source>
        <dbReference type="ARBA" id="ARBA00022824"/>
    </source>
</evidence>
<evidence type="ECO:0000313" key="20">
    <source>
        <dbReference type="Proteomes" id="UP000694580"/>
    </source>
</evidence>
<organism evidence="19 20">
    <name type="scientific">Denticeps clupeoides</name>
    <name type="common">denticle herring</name>
    <dbReference type="NCBI Taxonomy" id="299321"/>
    <lineage>
        <taxon>Eukaryota</taxon>
        <taxon>Metazoa</taxon>
        <taxon>Chordata</taxon>
        <taxon>Craniata</taxon>
        <taxon>Vertebrata</taxon>
        <taxon>Euteleostomi</taxon>
        <taxon>Actinopterygii</taxon>
        <taxon>Neopterygii</taxon>
        <taxon>Teleostei</taxon>
        <taxon>Clupei</taxon>
        <taxon>Clupeiformes</taxon>
        <taxon>Denticipitoidei</taxon>
        <taxon>Denticipitidae</taxon>
        <taxon>Denticeps</taxon>
    </lineage>
</organism>
<feature type="domain" description="SMP-LTD" evidence="18">
    <location>
        <begin position="101"/>
        <end position="279"/>
    </location>
</feature>
<gene>
    <name evidence="19" type="primary">LOC114783542</name>
</gene>
<evidence type="ECO:0000256" key="11">
    <source>
        <dbReference type="ARBA" id="ARBA00022989"/>
    </source>
</evidence>
<dbReference type="InterPro" id="IPR051634">
    <property type="entry name" value="Extended_Synaptotagmin"/>
</dbReference>
<evidence type="ECO:0000256" key="13">
    <source>
        <dbReference type="ARBA" id="ARBA00023121"/>
    </source>
</evidence>
<dbReference type="InterPro" id="IPR037749">
    <property type="entry name" value="Ext_Synaptotagmin_C2B"/>
</dbReference>
<evidence type="ECO:0000256" key="14">
    <source>
        <dbReference type="ARBA" id="ARBA00023136"/>
    </source>
</evidence>
<dbReference type="Pfam" id="PF00168">
    <property type="entry name" value="C2"/>
    <property type="match status" value="5"/>
</dbReference>
<protein>
    <recommendedName>
        <fullName evidence="21">Extended synaptotagmin-like protein 1a</fullName>
    </recommendedName>
</protein>
<feature type="domain" description="C2" evidence="17">
    <location>
        <begin position="430"/>
        <end position="557"/>
    </location>
</feature>
<evidence type="ECO:0000256" key="3">
    <source>
        <dbReference type="ARBA" id="ARBA00005867"/>
    </source>
</evidence>
<evidence type="ECO:0000259" key="17">
    <source>
        <dbReference type="PROSITE" id="PS50004"/>
    </source>
</evidence>
<dbReference type="Pfam" id="PF17047">
    <property type="entry name" value="SMP_LBD"/>
    <property type="match status" value="1"/>
</dbReference>
<dbReference type="GO" id="GO:0005544">
    <property type="term" value="F:calcium-dependent phospholipid binding"/>
    <property type="evidence" value="ECO:0007669"/>
    <property type="project" value="TreeGrafter"/>
</dbReference>
<evidence type="ECO:0000313" key="19">
    <source>
        <dbReference type="Ensembl" id="ENSDCDP00010038376.1"/>
    </source>
</evidence>
<dbReference type="SMART" id="SM00239">
    <property type="entry name" value="C2"/>
    <property type="match status" value="5"/>
</dbReference>
<keyword evidence="6 16" id="KW-0812">Transmembrane</keyword>
<dbReference type="CDD" id="cd04050">
    <property type="entry name" value="C2B_Synaptotagmin-like"/>
    <property type="match status" value="1"/>
</dbReference>
<evidence type="ECO:0000256" key="8">
    <source>
        <dbReference type="ARBA" id="ARBA00022737"/>
    </source>
</evidence>
<feature type="domain" description="C2" evidence="17">
    <location>
        <begin position="743"/>
        <end position="858"/>
    </location>
</feature>
<evidence type="ECO:0000256" key="1">
    <source>
        <dbReference type="ARBA" id="ARBA00004202"/>
    </source>
</evidence>
<keyword evidence="5" id="KW-1003">Cell membrane</keyword>
<dbReference type="GeneTree" id="ENSGT00940000156561"/>
<reference evidence="19" key="1">
    <citation type="submission" date="2025-08" db="UniProtKB">
        <authorList>
            <consortium name="Ensembl"/>
        </authorList>
    </citation>
    <scope>IDENTIFICATION</scope>
</reference>
<dbReference type="Ensembl" id="ENSDCDT00010047986.1">
    <property type="protein sequence ID" value="ENSDCDP00010038376.1"/>
    <property type="gene ID" value="ENSDCDG00010024415.1"/>
</dbReference>
<evidence type="ECO:0008006" key="21">
    <source>
        <dbReference type="Google" id="ProtNLM"/>
    </source>
</evidence>
<reference evidence="19" key="2">
    <citation type="submission" date="2025-09" db="UniProtKB">
        <authorList>
            <consortium name="Ensembl"/>
        </authorList>
    </citation>
    <scope>IDENTIFICATION</scope>
</reference>
<comment type="subcellular location">
    <subcellularLocation>
        <location evidence="1">Cell membrane</location>
        <topology evidence="1">Peripheral membrane protein</topology>
    </subcellularLocation>
    <subcellularLocation>
        <location evidence="2">Endoplasmic reticulum membrane</location>
        <topology evidence="2">Multi-pass membrane protein</topology>
    </subcellularLocation>
</comment>
<evidence type="ECO:0000256" key="4">
    <source>
        <dbReference type="ARBA" id="ARBA00022448"/>
    </source>
</evidence>
<proteinExistence type="inferred from homology"/>
<keyword evidence="7" id="KW-0479">Metal-binding</keyword>
<dbReference type="InterPro" id="IPR000008">
    <property type="entry name" value="C2_dom"/>
</dbReference>
<feature type="domain" description="C2" evidence="17">
    <location>
        <begin position="278"/>
        <end position="398"/>
    </location>
</feature>